<dbReference type="EMBL" id="GBRH01205715">
    <property type="protein sequence ID" value="JAD92180.1"/>
    <property type="molecule type" value="Transcribed_RNA"/>
</dbReference>
<reference evidence="1" key="1">
    <citation type="submission" date="2014-09" db="EMBL/GenBank/DDBJ databases">
        <authorList>
            <person name="Magalhaes I.L.F."/>
            <person name="Oliveira U."/>
            <person name="Santos F.R."/>
            <person name="Vidigal T.H.D.A."/>
            <person name="Brescovit A.D."/>
            <person name="Santos A.J."/>
        </authorList>
    </citation>
    <scope>NUCLEOTIDE SEQUENCE</scope>
    <source>
        <tissue evidence="1">Shoot tissue taken approximately 20 cm above the soil surface</tissue>
    </source>
</reference>
<sequence>MLISINKSVRQYQINPNKQAKDLSLLESKAKTKSKKTSFFPSQQARIHFSKILDRR</sequence>
<evidence type="ECO:0000313" key="1">
    <source>
        <dbReference type="EMBL" id="JAD92180.1"/>
    </source>
</evidence>
<organism evidence="1">
    <name type="scientific">Arundo donax</name>
    <name type="common">Giant reed</name>
    <name type="synonym">Donax arundinaceus</name>
    <dbReference type="NCBI Taxonomy" id="35708"/>
    <lineage>
        <taxon>Eukaryota</taxon>
        <taxon>Viridiplantae</taxon>
        <taxon>Streptophyta</taxon>
        <taxon>Embryophyta</taxon>
        <taxon>Tracheophyta</taxon>
        <taxon>Spermatophyta</taxon>
        <taxon>Magnoliopsida</taxon>
        <taxon>Liliopsida</taxon>
        <taxon>Poales</taxon>
        <taxon>Poaceae</taxon>
        <taxon>PACMAD clade</taxon>
        <taxon>Arundinoideae</taxon>
        <taxon>Arundineae</taxon>
        <taxon>Arundo</taxon>
    </lineage>
</organism>
<reference evidence="1" key="2">
    <citation type="journal article" date="2015" name="Data Brief">
        <title>Shoot transcriptome of the giant reed, Arundo donax.</title>
        <authorList>
            <person name="Barrero R.A."/>
            <person name="Guerrero F.D."/>
            <person name="Moolhuijzen P."/>
            <person name="Goolsby J.A."/>
            <person name="Tidwell J."/>
            <person name="Bellgard S.E."/>
            <person name="Bellgard M.I."/>
        </authorList>
    </citation>
    <scope>NUCLEOTIDE SEQUENCE</scope>
    <source>
        <tissue evidence="1">Shoot tissue taken approximately 20 cm above the soil surface</tissue>
    </source>
</reference>
<name>A0A0A9E2S2_ARUDO</name>
<protein>
    <submittedName>
        <fullName evidence="1">Uncharacterized protein</fullName>
    </submittedName>
</protein>
<proteinExistence type="predicted"/>
<dbReference type="AlphaFoldDB" id="A0A0A9E2S2"/>
<accession>A0A0A9E2S2</accession>